<dbReference type="Gene3D" id="3.30.70.270">
    <property type="match status" value="1"/>
</dbReference>
<evidence type="ECO:0000313" key="5">
    <source>
        <dbReference type="EMBL" id="NEN53005.1"/>
    </source>
</evidence>
<organism evidence="4 6">
    <name type="scientific">Modestobacter muralis</name>
    <dbReference type="NCBI Taxonomy" id="1608614"/>
    <lineage>
        <taxon>Bacteria</taxon>
        <taxon>Bacillati</taxon>
        <taxon>Actinomycetota</taxon>
        <taxon>Actinomycetes</taxon>
        <taxon>Geodermatophilales</taxon>
        <taxon>Geodermatophilaceae</taxon>
        <taxon>Modestobacter</taxon>
    </lineage>
</organism>
<comment type="caution">
    <text evidence="4">The sequence shown here is derived from an EMBL/GenBank/DDBJ whole genome shotgun (WGS) entry which is preliminary data.</text>
</comment>
<evidence type="ECO:0000313" key="6">
    <source>
        <dbReference type="Proteomes" id="UP000468828"/>
    </source>
</evidence>
<dbReference type="CDD" id="cd01948">
    <property type="entry name" value="EAL"/>
    <property type="match status" value="1"/>
</dbReference>
<feature type="transmembrane region" description="Helical" evidence="1">
    <location>
        <begin position="53"/>
        <end position="73"/>
    </location>
</feature>
<evidence type="ECO:0000313" key="7">
    <source>
        <dbReference type="Proteomes" id="UP000471152"/>
    </source>
</evidence>
<proteinExistence type="predicted"/>
<dbReference type="EMBL" id="JAAGWH010000055">
    <property type="protein sequence ID" value="NEK96117.1"/>
    <property type="molecule type" value="Genomic_DNA"/>
</dbReference>
<dbReference type="SMART" id="SM00267">
    <property type="entry name" value="GGDEF"/>
    <property type="match status" value="1"/>
</dbReference>
<dbReference type="InterPro" id="IPR043128">
    <property type="entry name" value="Rev_trsase/Diguanyl_cyclase"/>
</dbReference>
<dbReference type="SUPFAM" id="SSF141868">
    <property type="entry name" value="EAL domain-like"/>
    <property type="match status" value="1"/>
</dbReference>
<dbReference type="InterPro" id="IPR029787">
    <property type="entry name" value="Nucleotide_cyclase"/>
</dbReference>
<dbReference type="Proteomes" id="UP000471152">
    <property type="component" value="Unassembled WGS sequence"/>
</dbReference>
<dbReference type="PROSITE" id="PS50883">
    <property type="entry name" value="EAL"/>
    <property type="match status" value="1"/>
</dbReference>
<dbReference type="RefSeq" id="WP_163612803.1">
    <property type="nucleotide sequence ID" value="NZ_JAAGWB010000057.1"/>
</dbReference>
<dbReference type="PANTHER" id="PTHR44757:SF2">
    <property type="entry name" value="BIOFILM ARCHITECTURE MAINTENANCE PROTEIN MBAA"/>
    <property type="match status" value="1"/>
</dbReference>
<evidence type="ECO:0000313" key="4">
    <source>
        <dbReference type="EMBL" id="NEK96117.1"/>
    </source>
</evidence>
<evidence type="ECO:0000259" key="3">
    <source>
        <dbReference type="PROSITE" id="PS50887"/>
    </source>
</evidence>
<dbReference type="Gene3D" id="3.20.20.450">
    <property type="entry name" value="EAL domain"/>
    <property type="match status" value="1"/>
</dbReference>
<dbReference type="InterPro" id="IPR052155">
    <property type="entry name" value="Biofilm_reg_signaling"/>
</dbReference>
<reference evidence="5 7" key="2">
    <citation type="submission" date="2020-02" db="EMBL/GenBank/DDBJ databases">
        <title>The WGS of Modestobacter muralis DSM 100205.</title>
        <authorList>
            <person name="Jiang Z."/>
        </authorList>
    </citation>
    <scope>NUCLEOTIDE SEQUENCE [LARGE SCALE GENOMIC DNA]</scope>
    <source>
        <strain evidence="5 7">DSM 100205</strain>
    </source>
</reference>
<dbReference type="InterPro" id="IPR000160">
    <property type="entry name" value="GGDEF_dom"/>
</dbReference>
<accession>A0A6P0EY52</accession>
<feature type="domain" description="GGDEF" evidence="3">
    <location>
        <begin position="364"/>
        <end position="495"/>
    </location>
</feature>
<dbReference type="Pfam" id="PF00990">
    <property type="entry name" value="GGDEF"/>
    <property type="match status" value="1"/>
</dbReference>
<feature type="transmembrane region" description="Helical" evidence="1">
    <location>
        <begin position="124"/>
        <end position="145"/>
    </location>
</feature>
<keyword evidence="1" id="KW-0472">Membrane</keyword>
<dbReference type="NCBIfam" id="TIGR00254">
    <property type="entry name" value="GGDEF"/>
    <property type="match status" value="1"/>
</dbReference>
<gene>
    <name evidence="5" type="ORF">G3R41_19030</name>
    <name evidence="4" type="ORF">GCU67_18380</name>
</gene>
<feature type="transmembrane region" description="Helical" evidence="1">
    <location>
        <begin position="85"/>
        <end position="112"/>
    </location>
</feature>
<protein>
    <submittedName>
        <fullName evidence="4">EAL domain-containing protein</fullName>
    </submittedName>
</protein>
<feature type="transmembrane region" description="Helical" evidence="1">
    <location>
        <begin position="152"/>
        <end position="175"/>
    </location>
</feature>
<dbReference type="Proteomes" id="UP000468828">
    <property type="component" value="Unassembled WGS sequence"/>
</dbReference>
<dbReference type="SMART" id="SM00052">
    <property type="entry name" value="EAL"/>
    <property type="match status" value="1"/>
</dbReference>
<dbReference type="EMBL" id="JAAGWB010000057">
    <property type="protein sequence ID" value="NEN53005.1"/>
    <property type="molecule type" value="Genomic_DNA"/>
</dbReference>
<reference evidence="4 6" key="1">
    <citation type="submission" date="2020-01" db="EMBL/GenBank/DDBJ databases">
        <title>the WGS Modestobacter muralis CPCC 204518.</title>
        <authorList>
            <person name="Jiang Z."/>
        </authorList>
    </citation>
    <scope>NUCLEOTIDE SEQUENCE [LARGE SCALE GENOMIC DNA]</scope>
    <source>
        <strain evidence="4 6">DSM 100205</strain>
    </source>
</reference>
<dbReference type="PANTHER" id="PTHR44757">
    <property type="entry name" value="DIGUANYLATE CYCLASE DGCP"/>
    <property type="match status" value="1"/>
</dbReference>
<evidence type="ECO:0000256" key="1">
    <source>
        <dbReference type="SAM" id="Phobius"/>
    </source>
</evidence>
<dbReference type="SUPFAM" id="SSF55073">
    <property type="entry name" value="Nucleotide cyclase"/>
    <property type="match status" value="1"/>
</dbReference>
<sequence>MSSPRVETVLRAALQRVHPPTELVEHTRWLFCLASIAAVGLTSLTVLSGGVTGWSFALAAVAAATFVASWLHRYRRRRAPLVADLADLLALAVFAAACPRPVLALGVAFPAVWYRAVYGDTGRIVGYGVGVCLALVGGLELWSAVPGHGAQLAVAAVVGNLPVLLLTVFVVRHLAVGLFEREHTQARDTALAALGGQLLGVTDRTAILRTAWATAEAVCAATPGLRTAVLAREGDLLRVHGAAGEFLRPPTTLPGDLLSDDEPGPQRVVPPTALVLSSGVRGEWLGLPMPDSPGGYMLLGGHPTVPRDAVLAVQSMLNQVALALRTSSAHRELRAQALTDRLTGLANRTAFSTAVDAALADPDSEAWVLFLDLDDFKVVNDTLGHLAGDRLLAHLGCELTGTLRAEDLCARLGGDEFAVLLRGAGEAEARRIGQRIVETISTPVQLGEGLARIGASVGATRVLPGSTETLVVHQADVAMYAAKSAGKNRVQFFDPAMLQLDDAVEAEAELRAAVDGGELVLAYQPVVAAGDGRCTAVEALVRWAHPFRGLLGPDQFLALAEETGAIVPLGEFVVRRACADAARWAQEGHPVAVHVNASPTQLAHPRFVELVRESLAAADLDPGQLVVEVTETTVLDSPVVAATLDALVALGVVIALDDFGTGYSALTTLRSLPIGIVKIDRSFVAGVLTQAADQAVVEAIVQMAHRLGLETVAEGVESVEQQDVLERVGIGSLQGYLYLPPAPAEAFSAWLADNRRRSSTGELTPA</sequence>
<dbReference type="Pfam" id="PF00563">
    <property type="entry name" value="EAL"/>
    <property type="match status" value="1"/>
</dbReference>
<evidence type="ECO:0000259" key="2">
    <source>
        <dbReference type="PROSITE" id="PS50883"/>
    </source>
</evidence>
<keyword evidence="1" id="KW-1133">Transmembrane helix</keyword>
<dbReference type="AlphaFoldDB" id="A0A6P0EY52"/>
<name>A0A6P0EY52_9ACTN</name>
<dbReference type="PROSITE" id="PS50887">
    <property type="entry name" value="GGDEF"/>
    <property type="match status" value="1"/>
</dbReference>
<dbReference type="InterPro" id="IPR001633">
    <property type="entry name" value="EAL_dom"/>
</dbReference>
<dbReference type="InterPro" id="IPR035919">
    <property type="entry name" value="EAL_sf"/>
</dbReference>
<feature type="domain" description="EAL" evidence="2">
    <location>
        <begin position="503"/>
        <end position="755"/>
    </location>
</feature>
<keyword evidence="1" id="KW-0812">Transmembrane</keyword>
<keyword evidence="6" id="KW-1185">Reference proteome</keyword>
<dbReference type="CDD" id="cd01949">
    <property type="entry name" value="GGDEF"/>
    <property type="match status" value="1"/>
</dbReference>